<reference evidence="1" key="1">
    <citation type="submission" date="2025-05" db="UniProtKB">
        <authorList>
            <consortium name="RefSeq"/>
        </authorList>
    </citation>
    <scope>NUCLEOTIDE SEQUENCE [LARGE SCALE GENOMIC DNA]</scope>
</reference>
<reference evidence="2" key="2">
    <citation type="submission" date="2025-08" db="UniProtKB">
        <authorList>
            <consortium name="RefSeq"/>
        </authorList>
    </citation>
    <scope>IDENTIFICATION</scope>
    <source>
        <tissue evidence="2">Seedling</tissue>
    </source>
</reference>
<dbReference type="InterPro" id="IPR001611">
    <property type="entry name" value="Leu-rich_rpt"/>
</dbReference>
<accession>A0ABM4A2Y4</accession>
<dbReference type="PANTHER" id="PTHR48064:SF6">
    <property type="entry name" value="RECEPTOR-LIKE PROTEIN KINASE 2"/>
    <property type="match status" value="1"/>
</dbReference>
<protein>
    <submittedName>
        <fullName evidence="2">Receptor-like protein 43</fullName>
    </submittedName>
</protein>
<dbReference type="InterPro" id="IPR032675">
    <property type="entry name" value="LRR_dom_sf"/>
</dbReference>
<proteinExistence type="predicted"/>
<dbReference type="RefSeq" id="XP_060671094.1">
    <property type="nucleotide sequence ID" value="XM_060815111.1"/>
</dbReference>
<dbReference type="PRINTS" id="PR00019">
    <property type="entry name" value="LEURICHRPT"/>
</dbReference>
<name>A0ABM4A2Y4_ZIZJJ</name>
<organism evidence="1 2">
    <name type="scientific">Ziziphus jujuba</name>
    <name type="common">Chinese jujube</name>
    <name type="synonym">Ziziphus sativa</name>
    <dbReference type="NCBI Taxonomy" id="326968"/>
    <lineage>
        <taxon>Eukaryota</taxon>
        <taxon>Viridiplantae</taxon>
        <taxon>Streptophyta</taxon>
        <taxon>Embryophyta</taxon>
        <taxon>Tracheophyta</taxon>
        <taxon>Spermatophyta</taxon>
        <taxon>Magnoliopsida</taxon>
        <taxon>eudicotyledons</taxon>
        <taxon>Gunneridae</taxon>
        <taxon>Pentapetalae</taxon>
        <taxon>rosids</taxon>
        <taxon>fabids</taxon>
        <taxon>Rosales</taxon>
        <taxon>Rhamnaceae</taxon>
        <taxon>Paliureae</taxon>
        <taxon>Ziziphus</taxon>
    </lineage>
</organism>
<gene>
    <name evidence="2" type="primary">LOC132800812</name>
</gene>
<dbReference type="Pfam" id="PF00560">
    <property type="entry name" value="LRR_1"/>
    <property type="match status" value="5"/>
</dbReference>
<dbReference type="SUPFAM" id="SSF52058">
    <property type="entry name" value="L domain-like"/>
    <property type="match status" value="1"/>
</dbReference>
<dbReference type="Proteomes" id="UP001652623">
    <property type="component" value="Chromosome 2"/>
</dbReference>
<evidence type="ECO:0000313" key="2">
    <source>
        <dbReference type="RefSeq" id="XP_060671094.1"/>
    </source>
</evidence>
<evidence type="ECO:0000313" key="1">
    <source>
        <dbReference type="Proteomes" id="UP001652623"/>
    </source>
</evidence>
<dbReference type="GeneID" id="132800812"/>
<dbReference type="InterPro" id="IPR053038">
    <property type="entry name" value="RLP_Defense"/>
</dbReference>
<keyword evidence="1" id="KW-1185">Reference proteome</keyword>
<sequence length="282" mass="31370">MDLGFCNFLRVVPSSLCNVSELPYLVLSSNDFNGHLPYEGGNLEKFTKIDLSGNQFSGELPSSLGNLTQLNYLSVDDNNFSSQIPSSLGNLSQLESGREETPLVRPLKKLYLLDLHSNMLRGPVVVPPISTRYFSISENSLVGRIDPLFCKFGDFQYLDLSSNNLSGTVPQCLDNFNSSLLVLNLRISHFRGEMPHICGYRSKSKTLDLSCNQLSGKMPNSLIKRKELQISNLSQNHMGDTFPFWLQCVKSSGHIPSSLGNLVELESLDLSNNKLYGEIPQQ</sequence>
<dbReference type="Gene3D" id="3.80.10.10">
    <property type="entry name" value="Ribonuclease Inhibitor"/>
    <property type="match status" value="2"/>
</dbReference>
<dbReference type="PANTHER" id="PTHR48064">
    <property type="entry name" value="OS01G0750400 PROTEIN"/>
    <property type="match status" value="1"/>
</dbReference>